<keyword evidence="7" id="KW-0175">Coiled coil</keyword>
<feature type="region of interest" description="Disordered" evidence="8">
    <location>
        <begin position="123"/>
        <end position="151"/>
    </location>
</feature>
<keyword evidence="10" id="KW-1185">Reference proteome</keyword>
<dbReference type="Proteomes" id="UP000774326">
    <property type="component" value="Unassembled WGS sequence"/>
</dbReference>
<reference evidence="9" key="1">
    <citation type="journal article" date="2021" name="Open Biol.">
        <title>Shared evolutionary footprints suggest mitochondrial oxidative damage underlies multiple complex I losses in fungi.</title>
        <authorList>
            <person name="Schikora-Tamarit M.A."/>
            <person name="Marcet-Houben M."/>
            <person name="Nosek J."/>
            <person name="Gabaldon T."/>
        </authorList>
    </citation>
    <scope>NUCLEOTIDE SEQUENCE</scope>
    <source>
        <strain evidence="9">CBS2887</strain>
    </source>
</reference>
<protein>
    <recommendedName>
        <fullName evidence="11">Central kinetochore subunit MCM21</fullName>
    </recommendedName>
</protein>
<keyword evidence="5" id="KW-0539">Nucleus</keyword>
<comment type="caution">
    <text evidence="9">The sequence shown here is derived from an EMBL/GenBank/DDBJ whole genome shotgun (WGS) entry which is preliminary data.</text>
</comment>
<dbReference type="OrthoDB" id="10050372at2759"/>
<feature type="compositionally biased region" description="Polar residues" evidence="8">
    <location>
        <begin position="80"/>
        <end position="96"/>
    </location>
</feature>
<keyword evidence="6" id="KW-0137">Centromere</keyword>
<evidence type="ECO:0000256" key="3">
    <source>
        <dbReference type="ARBA" id="ARBA00007321"/>
    </source>
</evidence>
<evidence type="ECO:0000313" key="10">
    <source>
        <dbReference type="Proteomes" id="UP000774326"/>
    </source>
</evidence>
<comment type="subcellular location">
    <subcellularLocation>
        <location evidence="2">Chromosome</location>
        <location evidence="2">Centromere</location>
    </subcellularLocation>
    <subcellularLocation>
        <location evidence="1">Nucleus</location>
    </subcellularLocation>
</comment>
<name>A0A9P8TKN1_WICPI</name>
<evidence type="ECO:0000256" key="4">
    <source>
        <dbReference type="ARBA" id="ARBA00022454"/>
    </source>
</evidence>
<organism evidence="9 10">
    <name type="scientific">Wickerhamomyces pijperi</name>
    <name type="common">Yeast</name>
    <name type="synonym">Pichia pijperi</name>
    <dbReference type="NCBI Taxonomy" id="599730"/>
    <lineage>
        <taxon>Eukaryota</taxon>
        <taxon>Fungi</taxon>
        <taxon>Dikarya</taxon>
        <taxon>Ascomycota</taxon>
        <taxon>Saccharomycotina</taxon>
        <taxon>Saccharomycetes</taxon>
        <taxon>Phaffomycetales</taxon>
        <taxon>Wickerhamomycetaceae</taxon>
        <taxon>Wickerhamomyces</taxon>
    </lineage>
</organism>
<evidence type="ECO:0000256" key="1">
    <source>
        <dbReference type="ARBA" id="ARBA00004123"/>
    </source>
</evidence>
<feature type="coiled-coil region" evidence="7">
    <location>
        <begin position="3"/>
        <end position="37"/>
    </location>
</feature>
<gene>
    <name evidence="9" type="ORF">WICPIJ_006774</name>
</gene>
<sequence length="354" mass="41391">MNIEEIKQDISSLEYEIKELQTRKTDVQTQIDEIDKRKPILESINSLKALIREKTPTDNLERSDIINTENKKRKLNKTVEQLQEQEQQKNGTTNDDSGYFPAVPMEHEFFDPSIVKYFKEPSTIRQKKPSNDQEPEPSTTTTAQGEEEPDISSKLDNILLENIYRMFGITLFPLVNPDRFRANKVHELLGVRIEIFDQFKGTFETPYYLILQRNKNQKWITFKRTIPIYIQIEKFIGMKNGVEDLELISILQRLRTEIMDFSFKRQLFRYLESECKFFQIKQADYKFENVVIDIDTLDSGNSVKVSLKLDNTTVVVSKVLESKLSDEKSAKVALLLKGNLKSLAKRIRYITENN</sequence>
<proteinExistence type="inferred from homology"/>
<dbReference type="AlphaFoldDB" id="A0A9P8TKN1"/>
<reference evidence="9" key="2">
    <citation type="submission" date="2021-01" db="EMBL/GenBank/DDBJ databases">
        <authorList>
            <person name="Schikora-Tamarit M.A."/>
        </authorList>
    </citation>
    <scope>NUCLEOTIDE SEQUENCE</scope>
    <source>
        <strain evidence="9">CBS2887</strain>
    </source>
</reference>
<evidence type="ECO:0000313" key="9">
    <source>
        <dbReference type="EMBL" id="KAH3682264.1"/>
    </source>
</evidence>
<evidence type="ECO:0000256" key="7">
    <source>
        <dbReference type="SAM" id="Coils"/>
    </source>
</evidence>
<keyword evidence="4" id="KW-0158">Chromosome</keyword>
<dbReference type="GO" id="GO:0000776">
    <property type="term" value="C:kinetochore"/>
    <property type="evidence" value="ECO:0007669"/>
    <property type="project" value="InterPro"/>
</dbReference>
<evidence type="ECO:0000256" key="6">
    <source>
        <dbReference type="ARBA" id="ARBA00023328"/>
    </source>
</evidence>
<evidence type="ECO:0000256" key="2">
    <source>
        <dbReference type="ARBA" id="ARBA00004584"/>
    </source>
</evidence>
<accession>A0A9P8TKN1</accession>
<dbReference type="Pfam" id="PF09496">
    <property type="entry name" value="CENP-O"/>
    <property type="match status" value="1"/>
</dbReference>
<feature type="region of interest" description="Disordered" evidence="8">
    <location>
        <begin position="80"/>
        <end position="99"/>
    </location>
</feature>
<comment type="similarity">
    <text evidence="3">Belongs to the CENP-O/MCM21 family.</text>
</comment>
<dbReference type="EMBL" id="JAEUBG010003831">
    <property type="protein sequence ID" value="KAH3682264.1"/>
    <property type="molecule type" value="Genomic_DNA"/>
</dbReference>
<dbReference type="InterPro" id="IPR018464">
    <property type="entry name" value="CENP-O"/>
</dbReference>
<evidence type="ECO:0000256" key="5">
    <source>
        <dbReference type="ARBA" id="ARBA00023242"/>
    </source>
</evidence>
<evidence type="ECO:0008006" key="11">
    <source>
        <dbReference type="Google" id="ProtNLM"/>
    </source>
</evidence>
<dbReference type="GO" id="GO:0005634">
    <property type="term" value="C:nucleus"/>
    <property type="evidence" value="ECO:0007669"/>
    <property type="project" value="UniProtKB-SubCell"/>
</dbReference>
<evidence type="ECO:0000256" key="8">
    <source>
        <dbReference type="SAM" id="MobiDB-lite"/>
    </source>
</evidence>